<dbReference type="Pfam" id="PF03176">
    <property type="entry name" value="MMPL"/>
    <property type="match status" value="2"/>
</dbReference>
<feature type="transmembrane region" description="Helical" evidence="7">
    <location>
        <begin position="318"/>
        <end position="336"/>
    </location>
</feature>
<dbReference type="PANTHER" id="PTHR33406">
    <property type="entry name" value="MEMBRANE PROTEIN MJ1562-RELATED"/>
    <property type="match status" value="1"/>
</dbReference>
<feature type="transmembrane region" description="Helical" evidence="7">
    <location>
        <begin position="342"/>
        <end position="369"/>
    </location>
</feature>
<dbReference type="AlphaFoldDB" id="A0A512DA81"/>
<dbReference type="InterPro" id="IPR004869">
    <property type="entry name" value="MMPL_dom"/>
</dbReference>
<dbReference type="InterPro" id="IPR050545">
    <property type="entry name" value="Mycobact_MmpL"/>
</dbReference>
<evidence type="ECO:0000256" key="7">
    <source>
        <dbReference type="SAM" id="Phobius"/>
    </source>
</evidence>
<evidence type="ECO:0000256" key="2">
    <source>
        <dbReference type="ARBA" id="ARBA00010157"/>
    </source>
</evidence>
<dbReference type="Proteomes" id="UP000321181">
    <property type="component" value="Unassembled WGS sequence"/>
</dbReference>
<comment type="subcellular location">
    <subcellularLocation>
        <location evidence="1">Cell membrane</location>
        <topology evidence="1">Multi-pass membrane protein</topology>
    </subcellularLocation>
</comment>
<keyword evidence="6 7" id="KW-0472">Membrane</keyword>
<feature type="transmembrane region" description="Helical" evidence="7">
    <location>
        <begin position="586"/>
        <end position="604"/>
    </location>
</feature>
<dbReference type="PROSITE" id="PS50156">
    <property type="entry name" value="SSD"/>
    <property type="match status" value="1"/>
</dbReference>
<dbReference type="PANTHER" id="PTHR33406:SF11">
    <property type="entry name" value="MEMBRANE PROTEIN SCO6666-RELATED"/>
    <property type="match status" value="1"/>
</dbReference>
<feature type="transmembrane region" description="Helical" evidence="7">
    <location>
        <begin position="255"/>
        <end position="275"/>
    </location>
</feature>
<sequence length="747" mass="77872">MLTGVFETLGRRIARRPLISVVVWALLTAGGFGLAIVGVGGESLFDRLSSGEPYVPGSESQEANDLIESSSIQAASLTLLLDGVDPTADGLVEAMAPVHEDLTAVDGVATVIDPLLLPQGAANPAAAPLIATGGDGFLVVVELRPDLDEAARERALAAVERRLDAVPDDLAGVAPDATGVVGGESLIVEAITDQVEEDLATGEAIALPIALLVMVLVFGGLLAASVPMVGAIASIAGGLGTLYGFSSWLDLDSSVVNIVTLLGLGLSIDYGLLIVSRFREELHAAIGAEGAQPHRRHRRDVAVATAVARTMATAGRTVAFSALTVGISVAGLILFRPDILRAFGAAGVAVILIALATALTLVPAMLAIFGRRLLRPGLISRVPGLRVLLARTADVQSEEGSFSRLTARVQRRPWAVMGGVVVVLAVLSLPLAHLQLRNSTIELLPADSRQREYVEALAADYPASTSPSVVVVAQTSLADATTWATSLADIDGVESVDPPLALGSRVLVGVRTAGDAAGDTTQDVVRDVRDLDPGFPTWVTGQAAGQIDFVTALTDRAPWAAALVVLATFVLLFLMTGSVVIPVKALLTNTISLAASLGVLVWAFQDGNLAGLLAFTSTGGIETYVVALVIAFAFGLAMDYEVFLLSRIKELHDAGHPDDESVRLGLQRSGRIITSAATIIVVVFTGFVFGELLVIKEVGFSLAVAVIIDATLVRLLLVPATMTLLGRANWWAPAPLRRVYDRLAITH</sequence>
<feature type="transmembrane region" description="Helical" evidence="7">
    <location>
        <begin position="21"/>
        <end position="41"/>
    </location>
</feature>
<keyword evidence="4 7" id="KW-0812">Transmembrane</keyword>
<evidence type="ECO:0000256" key="5">
    <source>
        <dbReference type="ARBA" id="ARBA00022989"/>
    </source>
</evidence>
<evidence type="ECO:0000313" key="9">
    <source>
        <dbReference type="EMBL" id="GEO33388.1"/>
    </source>
</evidence>
<evidence type="ECO:0000256" key="3">
    <source>
        <dbReference type="ARBA" id="ARBA00022475"/>
    </source>
</evidence>
<name>A0A512DA81_9CELL</name>
<gene>
    <name evidence="9" type="ORF">CAE01nite_11130</name>
</gene>
<organism evidence="9 10">
    <name type="scientific">Cellulomonas aerilata</name>
    <dbReference type="NCBI Taxonomy" id="515326"/>
    <lineage>
        <taxon>Bacteria</taxon>
        <taxon>Bacillati</taxon>
        <taxon>Actinomycetota</taxon>
        <taxon>Actinomycetes</taxon>
        <taxon>Micrococcales</taxon>
        <taxon>Cellulomonadaceae</taxon>
        <taxon>Cellulomonas</taxon>
    </lineage>
</organism>
<feature type="transmembrane region" description="Helical" evidence="7">
    <location>
        <begin position="672"/>
        <end position="692"/>
    </location>
</feature>
<comment type="caution">
    <text evidence="9">The sequence shown here is derived from an EMBL/GenBank/DDBJ whole genome shotgun (WGS) entry which is preliminary data.</text>
</comment>
<evidence type="ECO:0000313" key="10">
    <source>
        <dbReference type="Proteomes" id="UP000321181"/>
    </source>
</evidence>
<feature type="transmembrane region" description="Helical" evidence="7">
    <location>
        <begin position="557"/>
        <end position="574"/>
    </location>
</feature>
<keyword evidence="3" id="KW-1003">Cell membrane</keyword>
<dbReference type="SUPFAM" id="SSF82866">
    <property type="entry name" value="Multidrug efflux transporter AcrB transmembrane domain"/>
    <property type="match status" value="2"/>
</dbReference>
<accession>A0A512DA81</accession>
<feature type="transmembrane region" description="Helical" evidence="7">
    <location>
        <begin position="205"/>
        <end position="224"/>
    </location>
</feature>
<dbReference type="OrthoDB" id="7051771at2"/>
<dbReference type="GO" id="GO:0005886">
    <property type="term" value="C:plasma membrane"/>
    <property type="evidence" value="ECO:0007669"/>
    <property type="project" value="UniProtKB-SubCell"/>
</dbReference>
<evidence type="ECO:0000256" key="4">
    <source>
        <dbReference type="ARBA" id="ARBA00022692"/>
    </source>
</evidence>
<comment type="similarity">
    <text evidence="2">Belongs to the resistance-nodulation-cell division (RND) (TC 2.A.6) family. MmpL subfamily.</text>
</comment>
<dbReference type="Gene3D" id="1.20.1640.10">
    <property type="entry name" value="Multidrug efflux transporter AcrB transmembrane domain"/>
    <property type="match status" value="2"/>
</dbReference>
<evidence type="ECO:0000256" key="6">
    <source>
        <dbReference type="ARBA" id="ARBA00023136"/>
    </source>
</evidence>
<dbReference type="InterPro" id="IPR000731">
    <property type="entry name" value="SSD"/>
</dbReference>
<feature type="transmembrane region" description="Helical" evidence="7">
    <location>
        <begin position="414"/>
        <end position="434"/>
    </location>
</feature>
<protein>
    <submittedName>
        <fullName evidence="9">Putative membrane protein</fullName>
    </submittedName>
</protein>
<keyword evidence="10" id="KW-1185">Reference proteome</keyword>
<feature type="domain" description="SSD" evidence="8">
    <location>
        <begin position="228"/>
        <end position="368"/>
    </location>
</feature>
<evidence type="ECO:0000256" key="1">
    <source>
        <dbReference type="ARBA" id="ARBA00004651"/>
    </source>
</evidence>
<proteinExistence type="inferred from homology"/>
<evidence type="ECO:0000259" key="8">
    <source>
        <dbReference type="PROSITE" id="PS50156"/>
    </source>
</evidence>
<feature type="transmembrane region" description="Helical" evidence="7">
    <location>
        <begin position="231"/>
        <end position="249"/>
    </location>
</feature>
<keyword evidence="5 7" id="KW-1133">Transmembrane helix</keyword>
<feature type="transmembrane region" description="Helical" evidence="7">
    <location>
        <begin position="624"/>
        <end position="645"/>
    </location>
</feature>
<feature type="transmembrane region" description="Helical" evidence="7">
    <location>
        <begin position="698"/>
        <end position="717"/>
    </location>
</feature>
<reference evidence="9 10" key="1">
    <citation type="submission" date="2019-07" db="EMBL/GenBank/DDBJ databases">
        <title>Whole genome shotgun sequence of Cellulomonas aerilata NBRC 106308.</title>
        <authorList>
            <person name="Hosoyama A."/>
            <person name="Uohara A."/>
            <person name="Ohji S."/>
            <person name="Ichikawa N."/>
        </authorList>
    </citation>
    <scope>NUCLEOTIDE SEQUENCE [LARGE SCALE GENOMIC DNA]</scope>
    <source>
        <strain evidence="9 10">NBRC 106308</strain>
    </source>
</reference>
<dbReference type="EMBL" id="BJYY01000009">
    <property type="protein sequence ID" value="GEO33388.1"/>
    <property type="molecule type" value="Genomic_DNA"/>
</dbReference>